<evidence type="ECO:0000313" key="2">
    <source>
        <dbReference type="EMBL" id="MPL81352.1"/>
    </source>
</evidence>
<name>A0A644URC9_9ZZZZ</name>
<feature type="region of interest" description="Disordered" evidence="1">
    <location>
        <begin position="92"/>
        <end position="125"/>
    </location>
</feature>
<evidence type="ECO:0000256" key="1">
    <source>
        <dbReference type="SAM" id="MobiDB-lite"/>
    </source>
</evidence>
<sequence>MKALSCEPQTCLSALRKLDIQSVIRKKRRHFGKSRSTVFPNLLGCNFKVQLPTKKISTDVTYLPTTSSFVYLSVVQDLCSNEVVARPLIPKGSGSGVRNIRQTSANARRGSAFRSRASIHSQVVS</sequence>
<protein>
    <recommendedName>
        <fullName evidence="3">Integrase catalytic domain-containing protein</fullName>
    </recommendedName>
</protein>
<comment type="caution">
    <text evidence="2">The sequence shown here is derived from an EMBL/GenBank/DDBJ whole genome shotgun (WGS) entry which is preliminary data.</text>
</comment>
<proteinExistence type="predicted"/>
<dbReference type="EMBL" id="VSSQ01000149">
    <property type="protein sequence ID" value="MPL81352.1"/>
    <property type="molecule type" value="Genomic_DNA"/>
</dbReference>
<accession>A0A644URC9</accession>
<gene>
    <name evidence="2" type="ORF">SDC9_27269</name>
</gene>
<dbReference type="AlphaFoldDB" id="A0A644URC9"/>
<reference evidence="2" key="1">
    <citation type="submission" date="2019-08" db="EMBL/GenBank/DDBJ databases">
        <authorList>
            <person name="Kucharzyk K."/>
            <person name="Murdoch R.W."/>
            <person name="Higgins S."/>
            <person name="Loffler F."/>
        </authorList>
    </citation>
    <scope>NUCLEOTIDE SEQUENCE</scope>
</reference>
<feature type="compositionally biased region" description="Low complexity" evidence="1">
    <location>
        <begin position="104"/>
        <end position="118"/>
    </location>
</feature>
<dbReference type="InterPro" id="IPR012337">
    <property type="entry name" value="RNaseH-like_sf"/>
</dbReference>
<dbReference type="SUPFAM" id="SSF53098">
    <property type="entry name" value="Ribonuclease H-like"/>
    <property type="match status" value="1"/>
</dbReference>
<evidence type="ECO:0008006" key="3">
    <source>
        <dbReference type="Google" id="ProtNLM"/>
    </source>
</evidence>
<organism evidence="2">
    <name type="scientific">bioreactor metagenome</name>
    <dbReference type="NCBI Taxonomy" id="1076179"/>
    <lineage>
        <taxon>unclassified sequences</taxon>
        <taxon>metagenomes</taxon>
        <taxon>ecological metagenomes</taxon>
    </lineage>
</organism>